<reference evidence="3" key="1">
    <citation type="journal article" date="2019" name="Int. J. Syst. Evol. Microbiol.">
        <title>The Global Catalogue of Microorganisms (GCM) 10K type strain sequencing project: providing services to taxonomists for standard genome sequencing and annotation.</title>
        <authorList>
            <consortium name="The Broad Institute Genomics Platform"/>
            <consortium name="The Broad Institute Genome Sequencing Center for Infectious Disease"/>
            <person name="Wu L."/>
            <person name="Ma J."/>
        </authorList>
    </citation>
    <scope>NUCLEOTIDE SEQUENCE [LARGE SCALE GENOMIC DNA]</scope>
    <source>
        <strain evidence="3">KCTC 62195</strain>
    </source>
</reference>
<sequence length="110" mass="11441">MNIPFLVMLLGLLAIPWTLAGIIYPPAAGMGKASRRRVFLYGCATLGGTMALSYLLLYGASLPAKASSDALETAMAALLLLACAVWPPLALVLKAKAKAEAARAARAKKP</sequence>
<evidence type="ECO:0000256" key="1">
    <source>
        <dbReference type="SAM" id="Phobius"/>
    </source>
</evidence>
<name>A0ABV7AXA1_9GAMM</name>
<proteinExistence type="predicted"/>
<keyword evidence="1" id="KW-0812">Transmembrane</keyword>
<gene>
    <name evidence="2" type="ORF">ACFOJE_17745</name>
</gene>
<evidence type="ECO:0000313" key="3">
    <source>
        <dbReference type="Proteomes" id="UP001595457"/>
    </source>
</evidence>
<feature type="transmembrane region" description="Helical" evidence="1">
    <location>
        <begin position="73"/>
        <end position="93"/>
    </location>
</feature>
<dbReference type="Proteomes" id="UP001595457">
    <property type="component" value="Unassembled WGS sequence"/>
</dbReference>
<feature type="transmembrane region" description="Helical" evidence="1">
    <location>
        <begin position="6"/>
        <end position="26"/>
    </location>
</feature>
<evidence type="ECO:0000313" key="2">
    <source>
        <dbReference type="EMBL" id="MFC2974049.1"/>
    </source>
</evidence>
<keyword evidence="3" id="KW-1185">Reference proteome</keyword>
<accession>A0ABV7AXA1</accession>
<feature type="transmembrane region" description="Helical" evidence="1">
    <location>
        <begin position="38"/>
        <end position="61"/>
    </location>
</feature>
<keyword evidence="1" id="KW-1133">Transmembrane helix</keyword>
<organism evidence="2 3">
    <name type="scientific">Azotobacter bryophylli</name>
    <dbReference type="NCBI Taxonomy" id="1986537"/>
    <lineage>
        <taxon>Bacteria</taxon>
        <taxon>Pseudomonadati</taxon>
        <taxon>Pseudomonadota</taxon>
        <taxon>Gammaproteobacteria</taxon>
        <taxon>Pseudomonadales</taxon>
        <taxon>Pseudomonadaceae</taxon>
        <taxon>Azotobacter</taxon>
    </lineage>
</organism>
<dbReference type="RefSeq" id="WP_377816011.1">
    <property type="nucleotide sequence ID" value="NZ_JBHRSJ010000034.1"/>
</dbReference>
<comment type="caution">
    <text evidence="2">The sequence shown here is derived from an EMBL/GenBank/DDBJ whole genome shotgun (WGS) entry which is preliminary data.</text>
</comment>
<keyword evidence="1" id="KW-0472">Membrane</keyword>
<dbReference type="EMBL" id="JBHRSJ010000034">
    <property type="protein sequence ID" value="MFC2974049.1"/>
    <property type="molecule type" value="Genomic_DNA"/>
</dbReference>
<protein>
    <submittedName>
        <fullName evidence="2">Uncharacterized protein</fullName>
    </submittedName>
</protein>